<gene>
    <name evidence="14" type="ORF">EURHEDRAFT_273289</name>
</gene>
<accession>A0A017SPM7</accession>
<dbReference type="InterPro" id="IPR007482">
    <property type="entry name" value="Tyr_Pase-like_PTPLA"/>
</dbReference>
<evidence type="ECO:0000256" key="4">
    <source>
        <dbReference type="ARBA" id="ARBA00013122"/>
    </source>
</evidence>
<evidence type="ECO:0000256" key="8">
    <source>
        <dbReference type="ARBA" id="ARBA00022989"/>
    </source>
</evidence>
<protein>
    <recommendedName>
        <fullName evidence="4 13">Very-long-chain (3R)-3-hydroxyacyl-CoA dehydratase</fullName>
        <ecNumber evidence="4 13">4.2.1.134</ecNumber>
    </recommendedName>
</protein>
<dbReference type="PANTHER" id="PTHR11035">
    <property type="entry name" value="VERY-LONG-CHAIN (3R)-3-HYDROXYACYL-COA DEHYDRATASE"/>
    <property type="match status" value="1"/>
</dbReference>
<organism evidence="14 15">
    <name type="scientific">Aspergillus ruber (strain CBS 135680)</name>
    <dbReference type="NCBI Taxonomy" id="1388766"/>
    <lineage>
        <taxon>Eukaryota</taxon>
        <taxon>Fungi</taxon>
        <taxon>Dikarya</taxon>
        <taxon>Ascomycota</taxon>
        <taxon>Pezizomycotina</taxon>
        <taxon>Eurotiomycetes</taxon>
        <taxon>Eurotiomycetidae</taxon>
        <taxon>Eurotiales</taxon>
        <taxon>Aspergillaceae</taxon>
        <taxon>Aspergillus</taxon>
        <taxon>Aspergillus subgen. Aspergillus</taxon>
    </lineage>
</organism>
<dbReference type="UniPathway" id="UPA00094"/>
<proteinExistence type="inferred from homology"/>
<keyword evidence="10 13" id="KW-0472">Membrane</keyword>
<dbReference type="GO" id="GO:0005789">
    <property type="term" value="C:endoplasmic reticulum membrane"/>
    <property type="evidence" value="ECO:0007669"/>
    <property type="project" value="UniProtKB-SubCell"/>
</dbReference>
<dbReference type="OrthoDB" id="46988at2759"/>
<evidence type="ECO:0000256" key="3">
    <source>
        <dbReference type="ARBA" id="ARBA00007811"/>
    </source>
</evidence>
<dbReference type="EC" id="4.2.1.134" evidence="4 13"/>
<keyword evidence="8 13" id="KW-1133">Transmembrane helix</keyword>
<dbReference type="RefSeq" id="XP_040641908.1">
    <property type="nucleotide sequence ID" value="XM_040778168.1"/>
</dbReference>
<keyword evidence="15" id="KW-1185">Reference proteome</keyword>
<dbReference type="STRING" id="1388766.A0A017SPM7"/>
<evidence type="ECO:0000256" key="6">
    <source>
        <dbReference type="ARBA" id="ARBA00022692"/>
    </source>
</evidence>
<dbReference type="GO" id="GO:0042761">
    <property type="term" value="P:very long-chain fatty acid biosynthetic process"/>
    <property type="evidence" value="ECO:0007669"/>
    <property type="project" value="TreeGrafter"/>
</dbReference>
<comment type="caution">
    <text evidence="13">Lacks conserved residue(s) required for the propagation of feature annotation.</text>
</comment>
<evidence type="ECO:0000256" key="5">
    <source>
        <dbReference type="ARBA" id="ARBA00022516"/>
    </source>
</evidence>
<dbReference type="AlphaFoldDB" id="A0A017SPM7"/>
<reference evidence="15" key="1">
    <citation type="journal article" date="2014" name="Nat. Commun.">
        <title>Genomic adaptations of the halophilic Dead Sea filamentous fungus Eurotium rubrum.</title>
        <authorList>
            <person name="Kis-Papo T."/>
            <person name="Weig A.R."/>
            <person name="Riley R."/>
            <person name="Persoh D."/>
            <person name="Salamov A."/>
            <person name="Sun H."/>
            <person name="Lipzen A."/>
            <person name="Wasser S.P."/>
            <person name="Rambold G."/>
            <person name="Grigoriev I.V."/>
            <person name="Nevo E."/>
        </authorList>
    </citation>
    <scope>NUCLEOTIDE SEQUENCE [LARGE SCALE GENOMIC DNA]</scope>
    <source>
        <strain evidence="15">CBS 135680</strain>
    </source>
</reference>
<feature type="transmembrane region" description="Helical" evidence="13">
    <location>
        <begin position="132"/>
        <end position="149"/>
    </location>
</feature>
<evidence type="ECO:0000256" key="12">
    <source>
        <dbReference type="ARBA" id="ARBA00023239"/>
    </source>
</evidence>
<evidence type="ECO:0000313" key="14">
    <source>
        <dbReference type="EMBL" id="EYE98220.1"/>
    </source>
</evidence>
<name>A0A017SPM7_ASPRC</name>
<evidence type="ECO:0000256" key="10">
    <source>
        <dbReference type="ARBA" id="ARBA00023136"/>
    </source>
</evidence>
<dbReference type="GO" id="GO:0030497">
    <property type="term" value="P:fatty acid elongation"/>
    <property type="evidence" value="ECO:0007669"/>
    <property type="project" value="TreeGrafter"/>
</dbReference>
<evidence type="ECO:0000256" key="2">
    <source>
        <dbReference type="ARBA" id="ARBA00005194"/>
    </source>
</evidence>
<evidence type="ECO:0000256" key="7">
    <source>
        <dbReference type="ARBA" id="ARBA00022832"/>
    </source>
</evidence>
<comment type="subcellular location">
    <subcellularLocation>
        <location evidence="13">Endoplasmic reticulum membrane</location>
        <topology evidence="13">Multi-pass membrane protein</topology>
    </subcellularLocation>
    <subcellularLocation>
        <location evidence="1">Membrane</location>
        <topology evidence="1">Multi-pass membrane protein</topology>
    </subcellularLocation>
</comment>
<comment type="function">
    <text evidence="13">Catalyzes the third of the four reactions of the long-chain fatty acids elongation cycle. This endoplasmic reticulum-bound enzymatic process, allows the addition of two carbons to the chain of long- and very long-chain fatty acids/VLCFAs per cycle. This enzyme catalyzes the dehydration of the 3-hydroxyacyl-CoA intermediate into trans-2,3-enoyl-CoA, within each cycle of fatty acid elongation. Thereby, it participates to the production of VLCFAs of different chain lengths that are involved in multiple biological processes as precursors of membrane lipids and lipid mediators.</text>
</comment>
<dbReference type="GeneID" id="63693292"/>
<evidence type="ECO:0000256" key="13">
    <source>
        <dbReference type="RuleBase" id="RU363109"/>
    </source>
</evidence>
<keyword evidence="9 13" id="KW-0443">Lipid metabolism</keyword>
<keyword evidence="12 13" id="KW-0456">Lyase</keyword>
<sequence>MSMTMKSLYLTLYNSLNAALWGRILVSTLTTSTSSLYPSIEPWARGTQSLAIAEILHAALGITRAPVFTTFTQVFTRCVQVWAIDRGYPQLFSSSPASGVGVGHAPEPGLGLGVSVYAAMLFAWSLADVVRYSYFVILLTGSVTVPGWLKWLRYSLFFVLYPIGIGGEWFLMYSAARVADTTSSLIYYFCLGLYVPGAIMMYSYMVKQRRKTLYGRGR</sequence>
<feature type="transmembrane region" description="Helical" evidence="13">
    <location>
        <begin position="185"/>
        <end position="206"/>
    </location>
</feature>
<evidence type="ECO:0000313" key="15">
    <source>
        <dbReference type="Proteomes" id="UP000019804"/>
    </source>
</evidence>
<feature type="transmembrane region" description="Helical" evidence="13">
    <location>
        <begin position="156"/>
        <end position="173"/>
    </location>
</feature>
<comment type="catalytic activity">
    <reaction evidence="13">
        <text>a very-long-chain (3R)-3-hydroxyacyl-CoA = a very-long-chain (2E)-enoyl-CoA + H2O</text>
        <dbReference type="Rhea" id="RHEA:45812"/>
        <dbReference type="ChEBI" id="CHEBI:15377"/>
        <dbReference type="ChEBI" id="CHEBI:83728"/>
        <dbReference type="ChEBI" id="CHEBI:85440"/>
        <dbReference type="EC" id="4.2.1.134"/>
    </reaction>
</comment>
<keyword evidence="11 13" id="KW-0275">Fatty acid biosynthesis</keyword>
<keyword evidence="13" id="KW-0256">Endoplasmic reticulum</keyword>
<dbReference type="GO" id="GO:0102158">
    <property type="term" value="F:very-long-chain (3R)-3-hydroxyacyl-CoA dehydratase activity"/>
    <property type="evidence" value="ECO:0007669"/>
    <property type="project" value="UniProtKB-EC"/>
</dbReference>
<evidence type="ECO:0000256" key="1">
    <source>
        <dbReference type="ARBA" id="ARBA00004141"/>
    </source>
</evidence>
<keyword evidence="7 13" id="KW-0276">Fatty acid metabolism</keyword>
<dbReference type="PANTHER" id="PTHR11035:SF24">
    <property type="entry name" value="VERY-LONG-CHAIN (3R)-3-HYDROXYACYL-COA DEHYDRATASE"/>
    <property type="match status" value="1"/>
</dbReference>
<comment type="pathway">
    <text evidence="2 13">Lipid metabolism; fatty acid biosynthesis.</text>
</comment>
<dbReference type="Pfam" id="PF04387">
    <property type="entry name" value="PTPLA"/>
    <property type="match status" value="1"/>
</dbReference>
<dbReference type="EMBL" id="KK088414">
    <property type="protein sequence ID" value="EYE98220.1"/>
    <property type="molecule type" value="Genomic_DNA"/>
</dbReference>
<comment type="similarity">
    <text evidence="3 13">Belongs to the very long-chain fatty acids dehydratase HACD family.</text>
</comment>
<evidence type="ECO:0000256" key="9">
    <source>
        <dbReference type="ARBA" id="ARBA00023098"/>
    </source>
</evidence>
<dbReference type="Proteomes" id="UP000019804">
    <property type="component" value="Unassembled WGS sequence"/>
</dbReference>
<keyword evidence="5 13" id="KW-0444">Lipid biosynthesis</keyword>
<evidence type="ECO:0000256" key="11">
    <source>
        <dbReference type="ARBA" id="ARBA00023160"/>
    </source>
</evidence>
<keyword evidence="6 13" id="KW-0812">Transmembrane</keyword>
<dbReference type="GO" id="GO:0030148">
    <property type="term" value="P:sphingolipid biosynthetic process"/>
    <property type="evidence" value="ECO:0007669"/>
    <property type="project" value="TreeGrafter"/>
</dbReference>
<dbReference type="HOGENOM" id="CLU_034302_6_1_1"/>